<dbReference type="Gene3D" id="1.10.357.10">
    <property type="entry name" value="Tetracycline Repressor, domain 2"/>
    <property type="match status" value="1"/>
</dbReference>
<dbReference type="InterPro" id="IPR023772">
    <property type="entry name" value="DNA-bd_HTH_TetR-type_CS"/>
</dbReference>
<evidence type="ECO:0000256" key="3">
    <source>
        <dbReference type="ARBA" id="ARBA00023163"/>
    </source>
</evidence>
<evidence type="ECO:0000259" key="5">
    <source>
        <dbReference type="PROSITE" id="PS50977"/>
    </source>
</evidence>
<organism evidence="6">
    <name type="scientific">uncultured Frankineae bacterium</name>
    <dbReference type="NCBI Taxonomy" id="437475"/>
    <lineage>
        <taxon>Bacteria</taxon>
        <taxon>Bacillati</taxon>
        <taxon>Actinomycetota</taxon>
        <taxon>Actinomycetes</taxon>
        <taxon>Frankiales</taxon>
        <taxon>environmental samples</taxon>
    </lineage>
</organism>
<gene>
    <name evidence="6" type="ORF">AVDCRST_MAG07-2383</name>
</gene>
<dbReference type="PROSITE" id="PS50977">
    <property type="entry name" value="HTH_TETR_2"/>
    <property type="match status" value="1"/>
</dbReference>
<feature type="domain" description="HTH tetR-type" evidence="5">
    <location>
        <begin position="15"/>
        <end position="75"/>
    </location>
</feature>
<proteinExistence type="predicted"/>
<reference evidence="6" key="1">
    <citation type="submission" date="2020-02" db="EMBL/GenBank/DDBJ databases">
        <authorList>
            <person name="Meier V. D."/>
        </authorList>
    </citation>
    <scope>NUCLEOTIDE SEQUENCE</scope>
    <source>
        <strain evidence="6">AVDCRST_MAG07</strain>
    </source>
</reference>
<dbReference type="PANTHER" id="PTHR47506">
    <property type="entry name" value="TRANSCRIPTIONAL REGULATORY PROTEIN"/>
    <property type="match status" value="1"/>
</dbReference>
<dbReference type="Pfam" id="PF00440">
    <property type="entry name" value="TetR_N"/>
    <property type="match status" value="1"/>
</dbReference>
<name>A0A6J4LTU0_9ACTN</name>
<dbReference type="EMBL" id="CADCUB010000117">
    <property type="protein sequence ID" value="CAA9341218.1"/>
    <property type="molecule type" value="Genomic_DNA"/>
</dbReference>
<evidence type="ECO:0000256" key="1">
    <source>
        <dbReference type="ARBA" id="ARBA00023015"/>
    </source>
</evidence>
<dbReference type="SUPFAM" id="SSF46689">
    <property type="entry name" value="Homeodomain-like"/>
    <property type="match status" value="1"/>
</dbReference>
<evidence type="ECO:0000256" key="2">
    <source>
        <dbReference type="ARBA" id="ARBA00023125"/>
    </source>
</evidence>
<evidence type="ECO:0000256" key="4">
    <source>
        <dbReference type="PROSITE-ProRule" id="PRU00335"/>
    </source>
</evidence>
<keyword evidence="2 4" id="KW-0238">DNA-binding</keyword>
<evidence type="ECO:0000313" key="6">
    <source>
        <dbReference type="EMBL" id="CAA9341218.1"/>
    </source>
</evidence>
<dbReference type="PRINTS" id="PR00455">
    <property type="entry name" value="HTHTETR"/>
</dbReference>
<sequence length="205" mass="21403">MSAGTTVSRLAGRAAGTRSALLGSAREVFTASGFAEASIADVVAGAGASVGSLYHHFGGKAELYLALFEDYQRRQEERAVTAVRAARTAGEADAVALFVAGSRAYLDGCWAERDLARLFLAGGGPPGFELVARRRYREWTARNATLLRTGPDDGVEPWGDALVLVLTTVVSEAGHEVAVCEDEVSARRLAGDVLALIGRIGGGPP</sequence>
<dbReference type="InterPro" id="IPR009057">
    <property type="entry name" value="Homeodomain-like_sf"/>
</dbReference>
<accession>A0A6J4LTU0</accession>
<dbReference type="GO" id="GO:0003677">
    <property type="term" value="F:DNA binding"/>
    <property type="evidence" value="ECO:0007669"/>
    <property type="project" value="UniProtKB-UniRule"/>
</dbReference>
<dbReference type="PANTHER" id="PTHR47506:SF6">
    <property type="entry name" value="HTH-TYPE TRANSCRIPTIONAL REPRESSOR NEMR"/>
    <property type="match status" value="1"/>
</dbReference>
<protein>
    <submittedName>
        <fullName evidence="6">Transcriptional regulator, AcrR family</fullName>
    </submittedName>
</protein>
<feature type="DNA-binding region" description="H-T-H motif" evidence="4">
    <location>
        <begin position="38"/>
        <end position="57"/>
    </location>
</feature>
<keyword evidence="1" id="KW-0805">Transcription regulation</keyword>
<keyword evidence="3" id="KW-0804">Transcription</keyword>
<dbReference type="PROSITE" id="PS01081">
    <property type="entry name" value="HTH_TETR_1"/>
    <property type="match status" value="1"/>
</dbReference>
<dbReference type="AlphaFoldDB" id="A0A6J4LTU0"/>
<dbReference type="InterPro" id="IPR001647">
    <property type="entry name" value="HTH_TetR"/>
</dbReference>